<feature type="transmembrane region" description="Helical" evidence="7">
    <location>
        <begin position="287"/>
        <end position="312"/>
    </location>
</feature>
<feature type="transmembrane region" description="Helical" evidence="7">
    <location>
        <begin position="245"/>
        <end position="267"/>
    </location>
</feature>
<evidence type="ECO:0000256" key="4">
    <source>
        <dbReference type="ARBA" id="ARBA00022989"/>
    </source>
</evidence>
<feature type="transmembrane region" description="Helical" evidence="7">
    <location>
        <begin position="124"/>
        <end position="148"/>
    </location>
</feature>
<gene>
    <name evidence="9" type="ORF">CDAUBV1_LOCUS9520</name>
</gene>
<evidence type="ECO:0000259" key="8">
    <source>
        <dbReference type="PROSITE" id="PS50850"/>
    </source>
</evidence>
<dbReference type="Pfam" id="PF07690">
    <property type="entry name" value="MFS_1"/>
    <property type="match status" value="1"/>
</dbReference>
<dbReference type="InterPro" id="IPR044770">
    <property type="entry name" value="MFS_spinster-like"/>
</dbReference>
<keyword evidence="5 7" id="KW-0472">Membrane</keyword>
<dbReference type="CDD" id="cd17328">
    <property type="entry name" value="MFS_spinster_like"/>
    <property type="match status" value="1"/>
</dbReference>
<feature type="domain" description="Major facilitator superfamily (MFS) profile" evidence="8">
    <location>
        <begin position="34"/>
        <end position="453"/>
    </location>
</feature>
<comment type="caution">
    <text evidence="9">The sequence shown here is derived from an EMBL/GenBank/DDBJ whole genome shotgun (WGS) entry which is preliminary data.</text>
</comment>
<sequence>MSKIPTGSEPQEETAIIGECDTRLQISRGRAYATVAILLLINALNYMDRFTIAGIPSYVQEFYSINDAEMGLLQTMFFVSYTALSPIAGYFGDRWRRKYIIMAGLVLWVAVTLASSFIPGNLFYLFLFTRCLVGVGEASYSTIAPTILTDLFAGSARTNVLGLFYFAVPVGSGLGYVVGSAVTDLAGGRWQWSLRVTPALGLLCIILLGLLHKDPPRGLAEGVSHELRTTPWLVDLKYLFCNPTFMLISGGFTGACFILGSMTWFAVNLIQLGLSAKYDNPFAWQMYNVPFIFGVCVCVAGIVGVITGVSVARRLRPRIPKVDPLICAAGAYICVPFLFFALVTSSVNFYLCLVLVFIAEIALCLNWALVPDVTMGAVIPSRRSTAFAVQMIITHGLGDCISPTIIGAISVAISDSKSLEMQYLSLQRALFLNLFVSILSGFLFSMASLYVVQSKEAVRRAIQEAELVDGTYESGYEVTLPSADHRA</sequence>
<organism evidence="9 10">
    <name type="scientific">Calicophoron daubneyi</name>
    <name type="common">Rumen fluke</name>
    <name type="synonym">Paramphistomum daubneyi</name>
    <dbReference type="NCBI Taxonomy" id="300641"/>
    <lineage>
        <taxon>Eukaryota</taxon>
        <taxon>Metazoa</taxon>
        <taxon>Spiralia</taxon>
        <taxon>Lophotrochozoa</taxon>
        <taxon>Platyhelminthes</taxon>
        <taxon>Trematoda</taxon>
        <taxon>Digenea</taxon>
        <taxon>Plagiorchiida</taxon>
        <taxon>Pronocephalata</taxon>
        <taxon>Paramphistomoidea</taxon>
        <taxon>Paramphistomidae</taxon>
        <taxon>Calicophoron</taxon>
    </lineage>
</organism>
<feature type="transmembrane region" description="Helical" evidence="7">
    <location>
        <begin position="348"/>
        <end position="370"/>
    </location>
</feature>
<dbReference type="GO" id="GO:0022857">
    <property type="term" value="F:transmembrane transporter activity"/>
    <property type="evidence" value="ECO:0007669"/>
    <property type="project" value="InterPro"/>
</dbReference>
<dbReference type="PANTHER" id="PTHR23505:SF79">
    <property type="entry name" value="PROTEIN SPINSTER"/>
    <property type="match status" value="1"/>
</dbReference>
<evidence type="ECO:0000256" key="5">
    <source>
        <dbReference type="ARBA" id="ARBA00023136"/>
    </source>
</evidence>
<feature type="transmembrane region" description="Helical" evidence="7">
    <location>
        <begin position="99"/>
        <end position="118"/>
    </location>
</feature>
<dbReference type="Gene3D" id="1.20.1250.20">
    <property type="entry name" value="MFS general substrate transporter like domains"/>
    <property type="match status" value="1"/>
</dbReference>
<comment type="similarity">
    <text evidence="6">Belongs to the major facilitator superfamily. Spinster (TC 2.A.1.49) family.</text>
</comment>
<feature type="transmembrane region" description="Helical" evidence="7">
    <location>
        <begin position="72"/>
        <end position="92"/>
    </location>
</feature>
<evidence type="ECO:0000313" key="10">
    <source>
        <dbReference type="Proteomes" id="UP001497525"/>
    </source>
</evidence>
<dbReference type="InterPro" id="IPR020846">
    <property type="entry name" value="MFS_dom"/>
</dbReference>
<dbReference type="PANTHER" id="PTHR23505">
    <property type="entry name" value="SPINSTER"/>
    <property type="match status" value="1"/>
</dbReference>
<dbReference type="GO" id="GO:0016020">
    <property type="term" value="C:membrane"/>
    <property type="evidence" value="ECO:0007669"/>
    <property type="project" value="UniProtKB-SubCell"/>
</dbReference>
<dbReference type="SUPFAM" id="SSF103473">
    <property type="entry name" value="MFS general substrate transporter"/>
    <property type="match status" value="1"/>
</dbReference>
<dbReference type="AlphaFoldDB" id="A0AAV2TE11"/>
<evidence type="ECO:0000256" key="7">
    <source>
        <dbReference type="SAM" id="Phobius"/>
    </source>
</evidence>
<keyword evidence="2" id="KW-0813">Transport</keyword>
<evidence type="ECO:0000256" key="6">
    <source>
        <dbReference type="ARBA" id="ARBA00024338"/>
    </source>
</evidence>
<keyword evidence="4 7" id="KW-1133">Transmembrane helix</keyword>
<feature type="transmembrane region" description="Helical" evidence="7">
    <location>
        <begin position="190"/>
        <end position="211"/>
    </location>
</feature>
<evidence type="ECO:0000256" key="1">
    <source>
        <dbReference type="ARBA" id="ARBA00004141"/>
    </source>
</evidence>
<evidence type="ECO:0000256" key="2">
    <source>
        <dbReference type="ARBA" id="ARBA00022448"/>
    </source>
</evidence>
<dbReference type="InterPro" id="IPR036259">
    <property type="entry name" value="MFS_trans_sf"/>
</dbReference>
<dbReference type="InterPro" id="IPR011701">
    <property type="entry name" value="MFS"/>
</dbReference>
<feature type="transmembrane region" description="Helical" evidence="7">
    <location>
        <begin position="431"/>
        <end position="452"/>
    </location>
</feature>
<feature type="transmembrane region" description="Helical" evidence="7">
    <location>
        <begin position="31"/>
        <end position="52"/>
    </location>
</feature>
<dbReference type="Proteomes" id="UP001497525">
    <property type="component" value="Unassembled WGS sequence"/>
</dbReference>
<feature type="transmembrane region" description="Helical" evidence="7">
    <location>
        <begin position="324"/>
        <end position="342"/>
    </location>
</feature>
<proteinExistence type="inferred from homology"/>
<dbReference type="EMBL" id="CAXLJL010000267">
    <property type="protein sequence ID" value="CAL5135369.1"/>
    <property type="molecule type" value="Genomic_DNA"/>
</dbReference>
<feature type="transmembrane region" description="Helical" evidence="7">
    <location>
        <begin position="391"/>
        <end position="411"/>
    </location>
</feature>
<name>A0AAV2TE11_CALDB</name>
<reference evidence="9" key="1">
    <citation type="submission" date="2024-06" db="EMBL/GenBank/DDBJ databases">
        <authorList>
            <person name="Liu X."/>
            <person name="Lenzi L."/>
            <person name="Haldenby T S."/>
            <person name="Uol C."/>
        </authorList>
    </citation>
    <scope>NUCLEOTIDE SEQUENCE</scope>
</reference>
<evidence type="ECO:0000256" key="3">
    <source>
        <dbReference type="ARBA" id="ARBA00022692"/>
    </source>
</evidence>
<evidence type="ECO:0000313" key="9">
    <source>
        <dbReference type="EMBL" id="CAL5135369.1"/>
    </source>
</evidence>
<protein>
    <recommendedName>
        <fullName evidence="8">Major facilitator superfamily (MFS) profile domain-containing protein</fullName>
    </recommendedName>
</protein>
<feature type="transmembrane region" description="Helical" evidence="7">
    <location>
        <begin position="160"/>
        <end position="178"/>
    </location>
</feature>
<comment type="subcellular location">
    <subcellularLocation>
        <location evidence="1">Membrane</location>
        <topology evidence="1">Multi-pass membrane protein</topology>
    </subcellularLocation>
</comment>
<dbReference type="PROSITE" id="PS50850">
    <property type="entry name" value="MFS"/>
    <property type="match status" value="1"/>
</dbReference>
<accession>A0AAV2TE11</accession>
<keyword evidence="3 7" id="KW-0812">Transmembrane</keyword>